<dbReference type="AlphaFoldDB" id="A0A0D7AN29"/>
<sequence length="79" mass="8888">MHRRNFIGYSITHLFETTFSPTSDALSISNLLSYLNAAMPQDRYEDFDTTEVVRGVTAEVDRSGGCIVLEGDMIRIRSV</sequence>
<name>A0A0D7AN29_9AGAR</name>
<gene>
    <name evidence="1" type="ORF">FISHEDRAFT_33929</name>
</gene>
<evidence type="ECO:0000313" key="1">
    <source>
        <dbReference type="EMBL" id="KIY53169.1"/>
    </source>
</evidence>
<dbReference type="EMBL" id="KN881628">
    <property type="protein sequence ID" value="KIY53169.1"/>
    <property type="molecule type" value="Genomic_DNA"/>
</dbReference>
<proteinExistence type="predicted"/>
<evidence type="ECO:0000313" key="2">
    <source>
        <dbReference type="Proteomes" id="UP000054144"/>
    </source>
</evidence>
<accession>A0A0D7AN29</accession>
<protein>
    <submittedName>
        <fullName evidence="1">Uncharacterized protein</fullName>
    </submittedName>
</protein>
<dbReference type="OrthoDB" id="3270344at2759"/>
<keyword evidence="2" id="KW-1185">Reference proteome</keyword>
<organism evidence="1 2">
    <name type="scientific">Fistulina hepatica ATCC 64428</name>
    <dbReference type="NCBI Taxonomy" id="1128425"/>
    <lineage>
        <taxon>Eukaryota</taxon>
        <taxon>Fungi</taxon>
        <taxon>Dikarya</taxon>
        <taxon>Basidiomycota</taxon>
        <taxon>Agaricomycotina</taxon>
        <taxon>Agaricomycetes</taxon>
        <taxon>Agaricomycetidae</taxon>
        <taxon>Agaricales</taxon>
        <taxon>Fistulinaceae</taxon>
        <taxon>Fistulina</taxon>
    </lineage>
</organism>
<reference evidence="1 2" key="1">
    <citation type="journal article" date="2015" name="Fungal Genet. Biol.">
        <title>Evolution of novel wood decay mechanisms in Agaricales revealed by the genome sequences of Fistulina hepatica and Cylindrobasidium torrendii.</title>
        <authorList>
            <person name="Floudas D."/>
            <person name="Held B.W."/>
            <person name="Riley R."/>
            <person name="Nagy L.G."/>
            <person name="Koehler G."/>
            <person name="Ransdell A.S."/>
            <person name="Younus H."/>
            <person name="Chow J."/>
            <person name="Chiniquy J."/>
            <person name="Lipzen A."/>
            <person name="Tritt A."/>
            <person name="Sun H."/>
            <person name="Haridas S."/>
            <person name="LaButti K."/>
            <person name="Ohm R.A."/>
            <person name="Kues U."/>
            <person name="Blanchette R.A."/>
            <person name="Grigoriev I.V."/>
            <person name="Minto R.E."/>
            <person name="Hibbett D.S."/>
        </authorList>
    </citation>
    <scope>NUCLEOTIDE SEQUENCE [LARGE SCALE GENOMIC DNA]</scope>
    <source>
        <strain evidence="1 2">ATCC 64428</strain>
    </source>
</reference>
<dbReference type="Proteomes" id="UP000054144">
    <property type="component" value="Unassembled WGS sequence"/>
</dbReference>